<organism evidence="1 2">
    <name type="scientific">Streptococcus suis R61</name>
    <dbReference type="NCBI Taxonomy" id="996306"/>
    <lineage>
        <taxon>Bacteria</taxon>
        <taxon>Bacillati</taxon>
        <taxon>Bacillota</taxon>
        <taxon>Bacilli</taxon>
        <taxon>Lactobacillales</taxon>
        <taxon>Streptococcaceae</taxon>
        <taxon>Streptococcus</taxon>
    </lineage>
</organism>
<dbReference type="AlphaFoldDB" id="A0AA87F5X3"/>
<reference evidence="1 2" key="1">
    <citation type="submission" date="2011-03" db="EMBL/GenBank/DDBJ databases">
        <title>Deep-sequencing identification of multiple resistance mechanism for the high antibiotic-resistance strain Streptococcus suis R61.</title>
        <authorList>
            <person name="Hu P."/>
            <person name="Yang M."/>
            <person name="Jin M."/>
            <person name="Xiao J."/>
        </authorList>
    </citation>
    <scope>NUCLEOTIDE SEQUENCE [LARGE SCALE GENOMIC DNA]</scope>
    <source>
        <strain evidence="1 2">R61</strain>
    </source>
</reference>
<dbReference type="Proteomes" id="UP000004014">
    <property type="component" value="Unassembled WGS sequence"/>
</dbReference>
<name>A0AA87F5X3_STRSU</name>
<evidence type="ECO:0000313" key="2">
    <source>
        <dbReference type="Proteomes" id="UP000004014"/>
    </source>
</evidence>
<protein>
    <submittedName>
        <fullName evidence="1">Uncharacterized protein</fullName>
    </submittedName>
</protein>
<evidence type="ECO:0000313" key="1">
    <source>
        <dbReference type="EMBL" id="EHC01553.1"/>
    </source>
</evidence>
<dbReference type="EMBL" id="AEYY01000053">
    <property type="protein sequence ID" value="EHC01553.1"/>
    <property type="molecule type" value="Genomic_DNA"/>
</dbReference>
<accession>A0AA87F5X3</accession>
<comment type="caution">
    <text evidence="1">The sequence shown here is derived from an EMBL/GenBank/DDBJ whole genome shotgun (WGS) entry which is preliminary data.</text>
</comment>
<gene>
    <name evidence="1" type="ORF">SSUR61_0147</name>
</gene>
<sequence>MDEATLEQIFITALELLSKNIDLLDGKWEKNLDRESPA</sequence>
<proteinExistence type="predicted"/>